<dbReference type="PRINTS" id="PR00452">
    <property type="entry name" value="SH3DOMAIN"/>
</dbReference>
<dbReference type="CDD" id="cd06862">
    <property type="entry name" value="PX_SNX9_18_like"/>
    <property type="match status" value="1"/>
</dbReference>
<evidence type="ECO:0000256" key="7">
    <source>
        <dbReference type="PROSITE-ProRule" id="PRU00192"/>
    </source>
</evidence>
<keyword evidence="3 7" id="KW-0728">SH3 domain</keyword>
<evidence type="ECO:0000256" key="4">
    <source>
        <dbReference type="ARBA" id="ARBA00023136"/>
    </source>
</evidence>
<evidence type="ECO:0000313" key="11">
    <source>
        <dbReference type="Proteomes" id="UP000694888"/>
    </source>
</evidence>
<evidence type="ECO:0000256" key="6">
    <source>
        <dbReference type="PIRNR" id="PIRNR027744"/>
    </source>
</evidence>
<keyword evidence="4" id="KW-0472">Membrane</keyword>
<dbReference type="Pfam" id="PF10456">
    <property type="entry name" value="BAR_3_WASP_bdg"/>
    <property type="match status" value="1"/>
</dbReference>
<dbReference type="PANTHER" id="PTHR45827:SF1">
    <property type="entry name" value="SORTING NEXIN"/>
    <property type="match status" value="1"/>
</dbReference>
<evidence type="ECO:0000259" key="10">
    <source>
        <dbReference type="PROSITE" id="PS50195"/>
    </source>
</evidence>
<dbReference type="PROSITE" id="PS50195">
    <property type="entry name" value="PX"/>
    <property type="match status" value="1"/>
</dbReference>
<dbReference type="Proteomes" id="UP000694888">
    <property type="component" value="Unplaced"/>
</dbReference>
<evidence type="ECO:0000313" key="12">
    <source>
        <dbReference type="RefSeq" id="XP_012935877.1"/>
    </source>
</evidence>
<dbReference type="InterPro" id="IPR027267">
    <property type="entry name" value="AH/BAR_dom_sf"/>
</dbReference>
<evidence type="ECO:0000259" key="9">
    <source>
        <dbReference type="PROSITE" id="PS50002"/>
    </source>
</evidence>
<dbReference type="PIRSF" id="PIRSF027744">
    <property type="entry name" value="Snx9"/>
    <property type="match status" value="1"/>
</dbReference>
<comment type="similarity">
    <text evidence="2 6">Belongs to the sorting nexin family.</text>
</comment>
<dbReference type="InterPro" id="IPR019497">
    <property type="entry name" value="Sorting_nexin_WASP-bd-dom"/>
</dbReference>
<evidence type="ECO:0000256" key="1">
    <source>
        <dbReference type="ARBA" id="ARBA00004156"/>
    </source>
</evidence>
<feature type="domain" description="SH3" evidence="9">
    <location>
        <begin position="1"/>
        <end position="63"/>
    </location>
</feature>
<protein>
    <recommendedName>
        <fullName evidence="6">Sorting nexin</fullName>
    </recommendedName>
</protein>
<dbReference type="RefSeq" id="XP_012935877.1">
    <property type="nucleotide sequence ID" value="XM_013080423.2"/>
</dbReference>
<name>A0ABM0ZWC1_APLCA</name>
<dbReference type="PANTHER" id="PTHR45827">
    <property type="entry name" value="SORTING NEXIN"/>
    <property type="match status" value="1"/>
</dbReference>
<dbReference type="SMART" id="SM00326">
    <property type="entry name" value="SH3"/>
    <property type="match status" value="1"/>
</dbReference>
<evidence type="ECO:0000256" key="5">
    <source>
        <dbReference type="ARBA" id="ARBA00023329"/>
    </source>
</evidence>
<gene>
    <name evidence="12" type="primary">LOC101863941</name>
</gene>
<keyword evidence="5" id="KW-0968">Cytoplasmic vesicle</keyword>
<dbReference type="InterPro" id="IPR036871">
    <property type="entry name" value="PX_dom_sf"/>
</dbReference>
<evidence type="ECO:0000256" key="3">
    <source>
        <dbReference type="ARBA" id="ARBA00022443"/>
    </source>
</evidence>
<feature type="domain" description="PX" evidence="10">
    <location>
        <begin position="219"/>
        <end position="329"/>
    </location>
</feature>
<dbReference type="InterPro" id="IPR036028">
    <property type="entry name" value="SH3-like_dom_sf"/>
</dbReference>
<feature type="region of interest" description="Disordered" evidence="8">
    <location>
        <begin position="63"/>
        <end position="163"/>
    </location>
</feature>
<accession>A0ABM0ZWC1</accession>
<sequence length="563" mass="64292">MADIQARCLYDFAGDDQNGELSFYTGEVIYIMRQDIGDGWWEAKNDQGDQGLVPESYVEILSVPEPDFLPPPPPPAVSEPSAPPLSLPSNGFSAPPPQQQQQQQQQYNAQQSFDDWDEDWDDDDDESSNSTIGHSQDLGGQGNFGLSAPTKREKQLSPGTEMSKYGTVKSSFSRFSSFAKTGGDAFLMGQTNDRVPDSDKIKIIDTADGPMWLNQDSAYTCAVTSPKKESKMKGLKSYIAYQLQPSFSNIVVSRRYKHFDWLLERLEAKFVCIPIPPLPDKAVTGRYEDDFIQERMRQLQGWVNRMVRHPVICRSEVFHHFLTCTDDKKWKNGKRKAEKDEFQGGKFFHVLQTPTEQLDIRDIEKKMEVFIKFVNSMTDNVKNLITVHHEYAKKQLGPFKREYSKIGSSYRQLAQTFTMDKGAYAQRLTAAIDYTGEAFNDIGEMFAKQPPKDSYPLLESLYEYKGVLHVYPDVLKVHEGAIGKAKDCMKLQEEGKMSESEVNSVLARADTISYGTLSEMNHFQHERVVDFKHMMQSYLREQIEFYKQVTSKLEQALQHYDDA</sequence>
<dbReference type="GeneID" id="101863941"/>
<feature type="compositionally biased region" description="Pro residues" evidence="8">
    <location>
        <begin position="67"/>
        <end position="86"/>
    </location>
</feature>
<evidence type="ECO:0000256" key="2">
    <source>
        <dbReference type="ARBA" id="ARBA00010883"/>
    </source>
</evidence>
<organism evidence="11 12">
    <name type="scientific">Aplysia californica</name>
    <name type="common">California sea hare</name>
    <dbReference type="NCBI Taxonomy" id="6500"/>
    <lineage>
        <taxon>Eukaryota</taxon>
        <taxon>Metazoa</taxon>
        <taxon>Spiralia</taxon>
        <taxon>Lophotrochozoa</taxon>
        <taxon>Mollusca</taxon>
        <taxon>Gastropoda</taxon>
        <taxon>Heterobranchia</taxon>
        <taxon>Euthyneura</taxon>
        <taxon>Tectipleura</taxon>
        <taxon>Aplysiida</taxon>
        <taxon>Aplysioidea</taxon>
        <taxon>Aplysiidae</taxon>
        <taxon>Aplysia</taxon>
    </lineage>
</organism>
<reference evidence="12" key="1">
    <citation type="submission" date="2025-08" db="UniProtKB">
        <authorList>
            <consortium name="RefSeq"/>
        </authorList>
    </citation>
    <scope>IDENTIFICATION</scope>
</reference>
<proteinExistence type="inferred from homology"/>
<dbReference type="SUPFAM" id="SSF64268">
    <property type="entry name" value="PX domain"/>
    <property type="match status" value="1"/>
</dbReference>
<feature type="compositionally biased region" description="Acidic residues" evidence="8">
    <location>
        <begin position="114"/>
        <end position="127"/>
    </location>
</feature>
<dbReference type="Gene3D" id="2.30.30.40">
    <property type="entry name" value="SH3 Domains"/>
    <property type="match status" value="1"/>
</dbReference>
<dbReference type="InterPro" id="IPR001683">
    <property type="entry name" value="PX_dom"/>
</dbReference>
<dbReference type="SMART" id="SM00312">
    <property type="entry name" value="PX"/>
    <property type="match status" value="1"/>
</dbReference>
<dbReference type="CDD" id="cd07626">
    <property type="entry name" value="BAR_SNX9_like"/>
    <property type="match status" value="1"/>
</dbReference>
<dbReference type="Pfam" id="PF14604">
    <property type="entry name" value="SH3_9"/>
    <property type="match status" value="1"/>
</dbReference>
<dbReference type="InterPro" id="IPR014536">
    <property type="entry name" value="Snx9_fam"/>
</dbReference>
<comment type="subcellular location">
    <subcellularLocation>
        <location evidence="1">Cytoplasmic vesicle membrane</location>
    </subcellularLocation>
</comment>
<dbReference type="InterPro" id="IPR001452">
    <property type="entry name" value="SH3_domain"/>
</dbReference>
<dbReference type="Gene3D" id="3.30.1520.10">
    <property type="entry name" value="Phox-like domain"/>
    <property type="match status" value="1"/>
</dbReference>
<dbReference type="SUPFAM" id="SSF50044">
    <property type="entry name" value="SH3-domain"/>
    <property type="match status" value="1"/>
</dbReference>
<dbReference type="Gene3D" id="1.20.1270.60">
    <property type="entry name" value="Arfaptin homology (AH) domain/BAR domain"/>
    <property type="match status" value="1"/>
</dbReference>
<dbReference type="Pfam" id="PF00787">
    <property type="entry name" value="PX"/>
    <property type="match status" value="1"/>
</dbReference>
<evidence type="ECO:0000256" key="8">
    <source>
        <dbReference type="SAM" id="MobiDB-lite"/>
    </source>
</evidence>
<dbReference type="PROSITE" id="PS50002">
    <property type="entry name" value="SH3"/>
    <property type="match status" value="1"/>
</dbReference>
<keyword evidence="11" id="KW-1185">Reference proteome</keyword>